<dbReference type="SUPFAM" id="SSF56349">
    <property type="entry name" value="DNA breaking-rejoining enzymes"/>
    <property type="match status" value="1"/>
</dbReference>
<evidence type="ECO:0008006" key="3">
    <source>
        <dbReference type="Google" id="ProtNLM"/>
    </source>
</evidence>
<dbReference type="EMBL" id="MN739479">
    <property type="protein sequence ID" value="QHT06981.1"/>
    <property type="molecule type" value="Genomic_DNA"/>
</dbReference>
<protein>
    <recommendedName>
        <fullName evidence="3">Tyr recombinase domain-containing protein</fullName>
    </recommendedName>
</protein>
<evidence type="ECO:0000313" key="2">
    <source>
        <dbReference type="EMBL" id="QHT06981.1"/>
    </source>
</evidence>
<dbReference type="GO" id="GO:0006310">
    <property type="term" value="P:DNA recombination"/>
    <property type="evidence" value="ECO:0007669"/>
    <property type="project" value="UniProtKB-KW"/>
</dbReference>
<organism evidence="2">
    <name type="scientific">viral metagenome</name>
    <dbReference type="NCBI Taxonomy" id="1070528"/>
    <lineage>
        <taxon>unclassified sequences</taxon>
        <taxon>metagenomes</taxon>
        <taxon>organismal metagenomes</taxon>
    </lineage>
</organism>
<name>A0A6C0CR96_9ZZZZ</name>
<dbReference type="InterPro" id="IPR011010">
    <property type="entry name" value="DNA_brk_join_enz"/>
</dbReference>
<dbReference type="GO" id="GO:0015074">
    <property type="term" value="P:DNA integration"/>
    <property type="evidence" value="ECO:0007669"/>
    <property type="project" value="InterPro"/>
</dbReference>
<dbReference type="Gene3D" id="1.10.443.10">
    <property type="entry name" value="Intergrase catalytic core"/>
    <property type="match status" value="1"/>
</dbReference>
<accession>A0A6C0CR96</accession>
<reference evidence="2" key="1">
    <citation type="journal article" date="2020" name="Nature">
        <title>Giant virus diversity and host interactions through global metagenomics.</title>
        <authorList>
            <person name="Schulz F."/>
            <person name="Roux S."/>
            <person name="Paez-Espino D."/>
            <person name="Jungbluth S."/>
            <person name="Walsh D.A."/>
            <person name="Denef V.J."/>
            <person name="McMahon K.D."/>
            <person name="Konstantinidis K.T."/>
            <person name="Eloe-Fadrosh E.A."/>
            <person name="Kyrpides N.C."/>
            <person name="Woyke T."/>
        </authorList>
    </citation>
    <scope>NUCLEOTIDE SEQUENCE</scope>
    <source>
        <strain evidence="2">GVMAG-M-3300021962-46</strain>
    </source>
</reference>
<dbReference type="GO" id="GO:0003677">
    <property type="term" value="F:DNA binding"/>
    <property type="evidence" value="ECO:0007669"/>
    <property type="project" value="InterPro"/>
</dbReference>
<proteinExistence type="predicted"/>
<evidence type="ECO:0000256" key="1">
    <source>
        <dbReference type="ARBA" id="ARBA00023172"/>
    </source>
</evidence>
<keyword evidence="1" id="KW-0233">DNA recombination</keyword>
<sequence length="295" mass="35981">MEICKSFDCIKNADLSNITKRTYLERLRYIIQDTKTDLYTILTNPRKYLEWIKNHSSSLQTQKSYISAILAVFKHTPDMKKTEQKYYYEWYQGFKEIHTQIDQKYKLNQPTEKQQQAYVHYIDIIRKRDELEKGSRERLLLAMYTYLPPLRSDFNRIYIYDKKPSSYDHKNYIRLFDTTPKLILNEYKTVTKNDSFDKDLPPELVDEIKENLKKEPREWLFMDREKKPYKENSYNRWVNRTLQKLFHKPLTISLIRHSYINSLDFNKMTIVEKEMIAKDMAHTVNTQDRYRLIFN</sequence>
<dbReference type="AlphaFoldDB" id="A0A6C0CR96"/>
<dbReference type="InterPro" id="IPR013762">
    <property type="entry name" value="Integrase-like_cat_sf"/>
</dbReference>